<keyword evidence="1" id="KW-1133">Transmembrane helix</keyword>
<evidence type="ECO:0000256" key="1">
    <source>
        <dbReference type="SAM" id="Phobius"/>
    </source>
</evidence>
<accession>A0ABT0LIC7</accession>
<organism evidence="2 3">
    <name type="scientific">Shewanella surugensis</name>
    <dbReference type="NCBI Taxonomy" id="212020"/>
    <lineage>
        <taxon>Bacteria</taxon>
        <taxon>Pseudomonadati</taxon>
        <taxon>Pseudomonadota</taxon>
        <taxon>Gammaproteobacteria</taxon>
        <taxon>Alteromonadales</taxon>
        <taxon>Shewanellaceae</taxon>
        <taxon>Shewanella</taxon>
    </lineage>
</organism>
<evidence type="ECO:0000313" key="3">
    <source>
        <dbReference type="Proteomes" id="UP001203423"/>
    </source>
</evidence>
<evidence type="ECO:0008006" key="4">
    <source>
        <dbReference type="Google" id="ProtNLM"/>
    </source>
</evidence>
<keyword evidence="1" id="KW-0472">Membrane</keyword>
<evidence type="ECO:0000313" key="2">
    <source>
        <dbReference type="EMBL" id="MCL1127415.1"/>
    </source>
</evidence>
<dbReference type="Proteomes" id="UP001203423">
    <property type="component" value="Unassembled WGS sequence"/>
</dbReference>
<sequence>MKGLKRALISSALFIAVIVCYHYAHAMGVFFFLVAGIGFELFSWNMSLKKTSQK</sequence>
<keyword evidence="3" id="KW-1185">Reference proteome</keyword>
<reference evidence="2 3" key="1">
    <citation type="submission" date="2022-01" db="EMBL/GenBank/DDBJ databases">
        <title>Whole genome-based taxonomy of the Shewanellaceae.</title>
        <authorList>
            <person name="Martin-Rodriguez A.J."/>
        </authorList>
    </citation>
    <scope>NUCLEOTIDE SEQUENCE [LARGE SCALE GENOMIC DNA]</scope>
    <source>
        <strain evidence="2 3">DSM 17177</strain>
    </source>
</reference>
<proteinExistence type="predicted"/>
<protein>
    <recommendedName>
        <fullName evidence="4">Phosphatidate cytidylyltransferase</fullName>
    </recommendedName>
</protein>
<dbReference type="RefSeq" id="WP_248942850.1">
    <property type="nucleotide sequence ID" value="NZ_JAKIKS010000157.1"/>
</dbReference>
<name>A0ABT0LIC7_9GAMM</name>
<comment type="caution">
    <text evidence="2">The sequence shown here is derived from an EMBL/GenBank/DDBJ whole genome shotgun (WGS) entry which is preliminary data.</text>
</comment>
<feature type="transmembrane region" description="Helical" evidence="1">
    <location>
        <begin position="7"/>
        <end position="24"/>
    </location>
</feature>
<keyword evidence="1" id="KW-0812">Transmembrane</keyword>
<gene>
    <name evidence="2" type="ORF">L2764_23805</name>
</gene>
<dbReference type="EMBL" id="JAKIKS010000157">
    <property type="protein sequence ID" value="MCL1127415.1"/>
    <property type="molecule type" value="Genomic_DNA"/>
</dbReference>